<evidence type="ECO:0000313" key="2">
    <source>
        <dbReference type="EMBL" id="KAJ3258707.1"/>
    </source>
</evidence>
<dbReference type="Proteomes" id="UP001210925">
    <property type="component" value="Unassembled WGS sequence"/>
</dbReference>
<dbReference type="SUPFAM" id="SSF53335">
    <property type="entry name" value="S-adenosyl-L-methionine-dependent methyltransferases"/>
    <property type="match status" value="1"/>
</dbReference>
<evidence type="ECO:0000259" key="1">
    <source>
        <dbReference type="Pfam" id="PF13679"/>
    </source>
</evidence>
<dbReference type="PANTHER" id="PTHR12496:SF0">
    <property type="entry name" value="METHYLTRANSFERASE DOMAIN-CONTAINING PROTEIN"/>
    <property type="match status" value="1"/>
</dbReference>
<organism evidence="2 3">
    <name type="scientific">Boothiomyces macroporosus</name>
    <dbReference type="NCBI Taxonomy" id="261099"/>
    <lineage>
        <taxon>Eukaryota</taxon>
        <taxon>Fungi</taxon>
        <taxon>Fungi incertae sedis</taxon>
        <taxon>Chytridiomycota</taxon>
        <taxon>Chytridiomycota incertae sedis</taxon>
        <taxon>Chytridiomycetes</taxon>
        <taxon>Rhizophydiales</taxon>
        <taxon>Terramycetaceae</taxon>
        <taxon>Boothiomyces</taxon>
    </lineage>
</organism>
<accession>A0AAD5UIU7</accession>
<dbReference type="InterPro" id="IPR052220">
    <property type="entry name" value="METTL25"/>
</dbReference>
<dbReference type="InterPro" id="IPR025714">
    <property type="entry name" value="Methyltranfer_dom"/>
</dbReference>
<dbReference type="AlphaFoldDB" id="A0AAD5UIU7"/>
<dbReference type="Gene3D" id="3.40.50.150">
    <property type="entry name" value="Vaccinia Virus protein VP39"/>
    <property type="match status" value="1"/>
</dbReference>
<evidence type="ECO:0000313" key="3">
    <source>
        <dbReference type="Proteomes" id="UP001210925"/>
    </source>
</evidence>
<sequence>MSKNLSQTIQTIDELKAFIQEFSWLSDFFAIDFLITDYWNTKFPDDWKFLQFERLETLCDIVAKGKVDPSWPDSLKEFIHKATNLGLNRFPSNDLKYCQLDKEVEIGMKQKKIAEVKSTAVYIDDICVKNGVTHILDFGAGQGYLSSVLAYQYGYNVIAVDSDILQTSGGEQRAKRILNLYSLHQKQVRGVLSQAAQRWEDYPAIKESLRRLFYRSVLQKLLVDNKIVITSQDQSDAIKSTNGEVAIKKLGAQACTNPVTYTKAALERLGCEQKLEDGLVLGTFEWYASVQSQIAAIWTLRTMLANVIESLILTDRCIYMSENNFNVDLIAMADPDVSPRNMAIIVTKK</sequence>
<gene>
    <name evidence="2" type="ORF">HK103_003301</name>
</gene>
<name>A0AAD5UIU7_9FUNG</name>
<keyword evidence="3" id="KW-1185">Reference proteome</keyword>
<protein>
    <recommendedName>
        <fullName evidence="1">Methyltransferase domain-containing protein</fullName>
    </recommendedName>
</protein>
<reference evidence="2" key="1">
    <citation type="submission" date="2020-05" db="EMBL/GenBank/DDBJ databases">
        <title>Phylogenomic resolution of chytrid fungi.</title>
        <authorList>
            <person name="Stajich J.E."/>
            <person name="Amses K."/>
            <person name="Simmons R."/>
            <person name="Seto K."/>
            <person name="Myers J."/>
            <person name="Bonds A."/>
            <person name="Quandt C.A."/>
            <person name="Barry K."/>
            <person name="Liu P."/>
            <person name="Grigoriev I."/>
            <person name="Longcore J.E."/>
            <person name="James T.Y."/>
        </authorList>
    </citation>
    <scope>NUCLEOTIDE SEQUENCE</scope>
    <source>
        <strain evidence="2">PLAUS21</strain>
    </source>
</reference>
<feature type="domain" description="Methyltransferase" evidence="1">
    <location>
        <begin position="111"/>
        <end position="181"/>
    </location>
</feature>
<proteinExistence type="predicted"/>
<dbReference type="PANTHER" id="PTHR12496">
    <property type="entry name" value="CGI-41 METHYLTRANSFERASE"/>
    <property type="match status" value="1"/>
</dbReference>
<dbReference type="Pfam" id="PF13679">
    <property type="entry name" value="Methyltransf_32"/>
    <property type="match status" value="1"/>
</dbReference>
<comment type="caution">
    <text evidence="2">The sequence shown here is derived from an EMBL/GenBank/DDBJ whole genome shotgun (WGS) entry which is preliminary data.</text>
</comment>
<dbReference type="EMBL" id="JADGKB010000024">
    <property type="protein sequence ID" value="KAJ3258707.1"/>
    <property type="molecule type" value="Genomic_DNA"/>
</dbReference>
<dbReference type="InterPro" id="IPR029063">
    <property type="entry name" value="SAM-dependent_MTases_sf"/>
</dbReference>